<dbReference type="RefSeq" id="WP_011118053.1">
    <property type="nucleotide sequence ID" value="NC_005027.1"/>
</dbReference>
<dbReference type="CDD" id="cd07341">
    <property type="entry name" value="M56_BlaR1_MecR1_like"/>
    <property type="match status" value="1"/>
</dbReference>
<accession>Q7UYB2</accession>
<evidence type="ECO:0000256" key="4">
    <source>
        <dbReference type="ARBA" id="ARBA00023136"/>
    </source>
</evidence>
<dbReference type="AlphaFoldDB" id="Q7UYB2"/>
<dbReference type="EnsemblBacteria" id="CAD71732">
    <property type="protein sequence ID" value="CAD71732"/>
    <property type="gene ID" value="RB756"/>
</dbReference>
<dbReference type="PATRIC" id="fig|243090.15.peg.358"/>
<keyword evidence="5" id="KW-0998">Cell outer membrane</keyword>
<evidence type="ECO:0000256" key="6">
    <source>
        <dbReference type="SAM" id="Phobius"/>
    </source>
</evidence>
<dbReference type="InterPro" id="IPR051906">
    <property type="entry name" value="TolC-like"/>
</dbReference>
<keyword evidence="4 6" id="KW-0472">Membrane</keyword>
<dbReference type="FunFam" id="1.20.1600.10:FF:000053">
    <property type="entry name" value="Protein containing Peptidase M56, BlaR1 domain protein"/>
    <property type="match status" value="1"/>
</dbReference>
<dbReference type="GO" id="GO:0015562">
    <property type="term" value="F:efflux transmembrane transporter activity"/>
    <property type="evidence" value="ECO:0000318"/>
    <property type="project" value="GO_Central"/>
</dbReference>
<feature type="transmembrane region" description="Helical" evidence="6">
    <location>
        <begin position="50"/>
        <end position="70"/>
    </location>
</feature>
<dbReference type="GO" id="GO:0009279">
    <property type="term" value="C:cell outer membrane"/>
    <property type="evidence" value="ECO:0007669"/>
    <property type="project" value="UniProtKB-SubCell"/>
</dbReference>
<dbReference type="InParanoid" id="Q7UYB2"/>
<dbReference type="eggNOG" id="COG1538">
    <property type="taxonomic scope" value="Bacteria"/>
</dbReference>
<evidence type="ECO:0000313" key="9">
    <source>
        <dbReference type="Proteomes" id="UP000001025"/>
    </source>
</evidence>
<keyword evidence="3 6" id="KW-0812">Transmembrane</keyword>
<feature type="domain" description="Peptidase M56" evidence="7">
    <location>
        <begin position="86"/>
        <end position="280"/>
    </location>
</feature>
<feature type="transmembrane region" description="Helical" evidence="6">
    <location>
        <begin position="90"/>
        <end position="112"/>
    </location>
</feature>
<keyword evidence="2" id="KW-1134">Transmembrane beta strand</keyword>
<dbReference type="KEGG" id="rba:RB756"/>
<proteinExistence type="predicted"/>
<dbReference type="EMBL" id="BX294134">
    <property type="protein sequence ID" value="CAD71732.1"/>
    <property type="molecule type" value="Genomic_DNA"/>
</dbReference>
<evidence type="ECO:0000313" key="8">
    <source>
        <dbReference type="EMBL" id="CAD71732.1"/>
    </source>
</evidence>
<dbReference type="InterPro" id="IPR008756">
    <property type="entry name" value="Peptidase_M56"/>
</dbReference>
<organism evidence="8 9">
    <name type="scientific">Rhodopirellula baltica (strain DSM 10527 / NCIMB 13988 / SH1)</name>
    <dbReference type="NCBI Taxonomy" id="243090"/>
    <lineage>
        <taxon>Bacteria</taxon>
        <taxon>Pseudomonadati</taxon>
        <taxon>Planctomycetota</taxon>
        <taxon>Planctomycetia</taxon>
        <taxon>Pirellulales</taxon>
        <taxon>Pirellulaceae</taxon>
        <taxon>Rhodopirellula</taxon>
    </lineage>
</organism>
<evidence type="ECO:0000256" key="3">
    <source>
        <dbReference type="ARBA" id="ARBA00022692"/>
    </source>
</evidence>
<dbReference type="STRING" id="243090.RB756"/>
<dbReference type="GO" id="GO:1990281">
    <property type="term" value="C:efflux pump complex"/>
    <property type="evidence" value="ECO:0000318"/>
    <property type="project" value="GO_Central"/>
</dbReference>
<feature type="transmembrane region" description="Helical" evidence="6">
    <location>
        <begin position="20"/>
        <end position="38"/>
    </location>
</feature>
<dbReference type="Gene3D" id="1.20.1600.10">
    <property type="entry name" value="Outer membrane efflux proteins (OEP)"/>
    <property type="match status" value="1"/>
</dbReference>
<keyword evidence="6" id="KW-1133">Transmembrane helix</keyword>
<dbReference type="SUPFAM" id="SSF56954">
    <property type="entry name" value="Outer membrane efflux proteins (OEP)"/>
    <property type="match status" value="1"/>
</dbReference>
<evidence type="ECO:0000256" key="2">
    <source>
        <dbReference type="ARBA" id="ARBA00022452"/>
    </source>
</evidence>
<dbReference type="Pfam" id="PF05569">
    <property type="entry name" value="Peptidase_M56"/>
    <property type="match status" value="1"/>
</dbReference>
<dbReference type="eggNOG" id="COG4219">
    <property type="taxonomic scope" value="Bacteria"/>
</dbReference>
<comment type="subcellular location">
    <subcellularLocation>
        <location evidence="1">Cell outer membrane</location>
    </subcellularLocation>
</comment>
<dbReference type="PANTHER" id="PTHR30026">
    <property type="entry name" value="OUTER MEMBRANE PROTEIN TOLC"/>
    <property type="match status" value="1"/>
</dbReference>
<dbReference type="Gene3D" id="3.30.2010.10">
    <property type="entry name" value="Metalloproteases ('zincins'), catalytic domain"/>
    <property type="match status" value="1"/>
</dbReference>
<dbReference type="OrthoDB" id="291597at2"/>
<dbReference type="GO" id="GO:0015288">
    <property type="term" value="F:porin activity"/>
    <property type="evidence" value="ECO:0000318"/>
    <property type="project" value="GO_Central"/>
</dbReference>
<dbReference type="Proteomes" id="UP000001025">
    <property type="component" value="Chromosome"/>
</dbReference>
<keyword evidence="9" id="KW-1185">Reference proteome</keyword>
<gene>
    <name evidence="8" type="ordered locus">RB756</name>
</gene>
<evidence type="ECO:0000256" key="5">
    <source>
        <dbReference type="ARBA" id="ARBA00023237"/>
    </source>
</evidence>
<reference evidence="8 9" key="1">
    <citation type="journal article" date="2003" name="Proc. Natl. Acad. Sci. U.S.A.">
        <title>Complete genome sequence of the marine planctomycete Pirellula sp. strain 1.</title>
        <authorList>
            <person name="Gloeckner F.O."/>
            <person name="Kube M."/>
            <person name="Bauer M."/>
            <person name="Teeling H."/>
            <person name="Lombardot T."/>
            <person name="Ludwig W."/>
            <person name="Gade D."/>
            <person name="Beck A."/>
            <person name="Borzym K."/>
            <person name="Heitmann K."/>
            <person name="Rabus R."/>
            <person name="Schlesner H."/>
            <person name="Amann R."/>
            <person name="Reinhardt R."/>
        </authorList>
    </citation>
    <scope>NUCLEOTIDE SEQUENCE [LARGE SCALE GENOMIC DNA]</scope>
    <source>
        <strain evidence="9">DSM 10527 / NCIMB 13988 / SH1</strain>
    </source>
</reference>
<sequence>MNSWMESTWATQLGWVLLNSVWQFSIIAIGVAAIRSLLRVSARQRHRLACVGMLAMGLCPMTTWFMLSRSADPATRMSNLPIRLSFETGWHLQALVIGWLTGMAIFSIRPILGWWSQRKLLRDATGEIPDHLAESIERALKRVGVRRVVRFKLVSSHSSPMVTGWLRPIVLVPVSMLTTLSPQELDLLIVHELLHVRRHDCFVNAIQVLMETVFFYHPAVWWLSREIHVSREFCCDDSVSESREERLNYCRALLKLETSRPPKPAFTLAAQDGDLLRRIRRLSLDVEPSLGCSPVASLASGALVAAIAFVLLLAPAMVENPASVAVAIEPPVAPPPEAVSVLESTEETEDAGTTVSYLEQERWKLKLDECISIAIQNRFEQNPDLTKLDDVSREVLVRNLARDIENAYWDLYAAHQVSAAILKGREEANLIAEDIEQRVERGICTLQELSQAEGFAKKLQTKLDESISGTNEAGSERAGLLGQEKMLRELMGVASSDDTVIDPIDDPIREPTQYEFAASVRKMMETIPELRNTRTRIERQEAEVAAAIAELAKDVDVEVIERFLTPVGSGDALEQVKESHARSESTIIERENSKTPFRSRRELARIRNAAFRIARENSKLEEDKRLLTSRLSEAIRKTNQQYQLYEANREQCVAIHNETSVRTAEFAEGYTPANVVLQCREKYVLCEIDFWRAIAEYNKAERYVSYLDGTLLDEVRSIWN</sequence>
<protein>
    <submittedName>
        <fullName evidence="8">Probable beta-lactamase regulatory protein</fullName>
    </submittedName>
</protein>
<dbReference type="HOGENOM" id="CLU_383959_0_0_0"/>
<name>Q7UYB2_RHOBA</name>
<evidence type="ECO:0000259" key="7">
    <source>
        <dbReference type="Pfam" id="PF05569"/>
    </source>
</evidence>
<feature type="transmembrane region" description="Helical" evidence="6">
    <location>
        <begin position="290"/>
        <end position="314"/>
    </location>
</feature>
<dbReference type="PANTHER" id="PTHR30026:SF23">
    <property type="entry name" value="TO APRF-PUTATIVE OUTER MEMBRANE EFFLUX PROTEIN OR SECRETED ALKALINE PHOSPHATASE-RELATED"/>
    <property type="match status" value="1"/>
</dbReference>
<evidence type="ECO:0000256" key="1">
    <source>
        <dbReference type="ARBA" id="ARBA00004442"/>
    </source>
</evidence>